<feature type="domain" description="Protein kinase" evidence="1">
    <location>
        <begin position="1"/>
        <end position="169"/>
    </location>
</feature>
<dbReference type="InterPro" id="IPR045133">
    <property type="entry name" value="IRE1/2-like"/>
</dbReference>
<proteinExistence type="predicted"/>
<dbReference type="GeneID" id="54585950"/>
<dbReference type="GO" id="GO:1990604">
    <property type="term" value="C:IRE1-TRAF2-ASK1 complex"/>
    <property type="evidence" value="ECO:0007669"/>
    <property type="project" value="TreeGrafter"/>
</dbReference>
<dbReference type="GO" id="GO:0051082">
    <property type="term" value="F:unfolded protein binding"/>
    <property type="evidence" value="ECO:0007669"/>
    <property type="project" value="TreeGrafter"/>
</dbReference>
<dbReference type="EMBL" id="ML987190">
    <property type="protein sequence ID" value="KAF2254206.1"/>
    <property type="molecule type" value="Genomic_DNA"/>
</dbReference>
<keyword evidence="3" id="KW-1185">Reference proteome</keyword>
<organism evidence="2 3">
    <name type="scientific">Trematosphaeria pertusa</name>
    <dbReference type="NCBI Taxonomy" id="390896"/>
    <lineage>
        <taxon>Eukaryota</taxon>
        <taxon>Fungi</taxon>
        <taxon>Dikarya</taxon>
        <taxon>Ascomycota</taxon>
        <taxon>Pezizomycotina</taxon>
        <taxon>Dothideomycetes</taxon>
        <taxon>Pleosporomycetidae</taxon>
        <taxon>Pleosporales</taxon>
        <taxon>Massarineae</taxon>
        <taxon>Trematosphaeriaceae</taxon>
        <taxon>Trematosphaeria</taxon>
    </lineage>
</organism>
<dbReference type="GO" id="GO:0005524">
    <property type="term" value="F:ATP binding"/>
    <property type="evidence" value="ECO:0007669"/>
    <property type="project" value="InterPro"/>
</dbReference>
<dbReference type="PANTHER" id="PTHR13954">
    <property type="entry name" value="IRE1-RELATED"/>
    <property type="match status" value="1"/>
</dbReference>
<evidence type="ECO:0000313" key="3">
    <source>
        <dbReference type="Proteomes" id="UP000800094"/>
    </source>
</evidence>
<evidence type="ECO:0000313" key="2">
    <source>
        <dbReference type="EMBL" id="KAF2254206.1"/>
    </source>
</evidence>
<protein>
    <recommendedName>
        <fullName evidence="1">Protein kinase domain-containing protein</fullName>
    </recommendedName>
</protein>
<dbReference type="PANTHER" id="PTHR13954:SF6">
    <property type="entry name" value="NON-SPECIFIC SERINE_THREONINE PROTEIN KINASE"/>
    <property type="match status" value="1"/>
</dbReference>
<dbReference type="OrthoDB" id="4062651at2759"/>
<dbReference type="GO" id="GO:0036498">
    <property type="term" value="P:IRE1-mediated unfolded protein response"/>
    <property type="evidence" value="ECO:0007669"/>
    <property type="project" value="TreeGrafter"/>
</dbReference>
<dbReference type="GO" id="GO:0070059">
    <property type="term" value="P:intrinsic apoptotic signaling pathway in response to endoplasmic reticulum stress"/>
    <property type="evidence" value="ECO:0007669"/>
    <property type="project" value="TreeGrafter"/>
</dbReference>
<dbReference type="GO" id="GO:0004674">
    <property type="term" value="F:protein serine/threonine kinase activity"/>
    <property type="evidence" value="ECO:0007669"/>
    <property type="project" value="InterPro"/>
</dbReference>
<dbReference type="InterPro" id="IPR011009">
    <property type="entry name" value="Kinase-like_dom_sf"/>
</dbReference>
<dbReference type="RefSeq" id="XP_033689210.1">
    <property type="nucleotide sequence ID" value="XM_033832620.1"/>
</dbReference>
<dbReference type="SUPFAM" id="SSF56112">
    <property type="entry name" value="Protein kinase-like (PK-like)"/>
    <property type="match status" value="1"/>
</dbReference>
<dbReference type="InterPro" id="IPR000719">
    <property type="entry name" value="Prot_kinase_dom"/>
</dbReference>
<accession>A0A6A6IUZ7</accession>
<dbReference type="AlphaFoldDB" id="A0A6A6IUZ7"/>
<evidence type="ECO:0000259" key="1">
    <source>
        <dbReference type="PROSITE" id="PS50011"/>
    </source>
</evidence>
<reference evidence="2" key="1">
    <citation type="journal article" date="2020" name="Stud. Mycol.">
        <title>101 Dothideomycetes genomes: a test case for predicting lifestyles and emergence of pathogens.</title>
        <authorList>
            <person name="Haridas S."/>
            <person name="Albert R."/>
            <person name="Binder M."/>
            <person name="Bloem J."/>
            <person name="Labutti K."/>
            <person name="Salamov A."/>
            <person name="Andreopoulos B."/>
            <person name="Baker S."/>
            <person name="Barry K."/>
            <person name="Bills G."/>
            <person name="Bluhm B."/>
            <person name="Cannon C."/>
            <person name="Castanera R."/>
            <person name="Culley D."/>
            <person name="Daum C."/>
            <person name="Ezra D."/>
            <person name="Gonzalez J."/>
            <person name="Henrissat B."/>
            <person name="Kuo A."/>
            <person name="Liang C."/>
            <person name="Lipzen A."/>
            <person name="Lutzoni F."/>
            <person name="Magnuson J."/>
            <person name="Mondo S."/>
            <person name="Nolan M."/>
            <person name="Ohm R."/>
            <person name="Pangilinan J."/>
            <person name="Park H.-J."/>
            <person name="Ramirez L."/>
            <person name="Alfaro M."/>
            <person name="Sun H."/>
            <person name="Tritt A."/>
            <person name="Yoshinaga Y."/>
            <person name="Zwiers L.-H."/>
            <person name="Turgeon B."/>
            <person name="Goodwin S."/>
            <person name="Spatafora J."/>
            <person name="Crous P."/>
            <person name="Grigoriev I."/>
        </authorList>
    </citation>
    <scope>NUCLEOTIDE SEQUENCE</scope>
    <source>
        <strain evidence="2">CBS 122368</strain>
    </source>
</reference>
<name>A0A6A6IUZ7_9PLEO</name>
<dbReference type="Gene3D" id="1.10.510.10">
    <property type="entry name" value="Transferase(Phosphotransferase) domain 1"/>
    <property type="match status" value="1"/>
</dbReference>
<dbReference type="Pfam" id="PF00069">
    <property type="entry name" value="Pkinase"/>
    <property type="match status" value="1"/>
</dbReference>
<sequence>MTTVDSSVFIKRPSFSALDALQGSGLLANLFLQELEVLELLASRPHPNIVQYYGCQVCRGRIVGLTLEQHPYTLQECLRNGYDLDLVSGQDEIKSAVAHLHSLGLAHNDIRPNNIMVSVERRWILIDMGACKPFGQDLITSGNPDWTTSSKQNDEVALCDLQIMLHHKI</sequence>
<dbReference type="GO" id="GO:0004521">
    <property type="term" value="F:RNA endonuclease activity"/>
    <property type="evidence" value="ECO:0007669"/>
    <property type="project" value="InterPro"/>
</dbReference>
<dbReference type="PROSITE" id="PS50011">
    <property type="entry name" value="PROTEIN_KINASE_DOM"/>
    <property type="match status" value="1"/>
</dbReference>
<dbReference type="Proteomes" id="UP000800094">
    <property type="component" value="Unassembled WGS sequence"/>
</dbReference>
<gene>
    <name evidence="2" type="ORF">BU26DRAFT_558919</name>
</gene>